<name>A0A0S7BI64_9CHLR</name>
<dbReference type="InterPro" id="IPR036425">
    <property type="entry name" value="MoaB/Mog-like_dom_sf"/>
</dbReference>
<dbReference type="Gene3D" id="3.90.105.10">
    <property type="entry name" value="Molybdopterin biosynthesis moea protein, domain 2"/>
    <property type="match status" value="1"/>
</dbReference>
<dbReference type="GO" id="GO:0006777">
    <property type="term" value="P:Mo-molybdopterin cofactor biosynthetic process"/>
    <property type="evidence" value="ECO:0007669"/>
    <property type="project" value="UniProtKB-UniRule"/>
</dbReference>
<keyword evidence="14" id="KW-1185">Reference proteome</keyword>
<dbReference type="Pfam" id="PF00994">
    <property type="entry name" value="MoCF_biosynth"/>
    <property type="match status" value="1"/>
</dbReference>
<dbReference type="STRING" id="360412.LARV_02641"/>
<evidence type="ECO:0000256" key="3">
    <source>
        <dbReference type="ARBA" id="ARBA00005046"/>
    </source>
</evidence>
<dbReference type="Gene3D" id="2.40.340.10">
    <property type="entry name" value="MoeA, C-terminal, domain IV"/>
    <property type="match status" value="1"/>
</dbReference>
<dbReference type="NCBIfam" id="NF045515">
    <property type="entry name" value="Glp_gephyrin"/>
    <property type="match status" value="1"/>
</dbReference>
<comment type="similarity">
    <text evidence="4 11">Belongs to the MoeA family.</text>
</comment>
<dbReference type="InterPro" id="IPR038987">
    <property type="entry name" value="MoeA-like"/>
</dbReference>
<dbReference type="Gene3D" id="3.40.980.10">
    <property type="entry name" value="MoaB/Mog-like domain"/>
    <property type="match status" value="1"/>
</dbReference>
<reference evidence="13" key="1">
    <citation type="submission" date="2015-07" db="EMBL/GenBank/DDBJ databases">
        <title>Draft Genome Sequences of Anaerolinea thermolimosa IMO-1, Bellilinea caldifistulae GOMI-1, Leptolinea tardivitalis YMTK-2, Levilinea saccharolytica KIBI-1,Longilinea arvoryzae KOME-1, Previously Described as Members of the Anaerolineaceae (Chloroflexi).</title>
        <authorList>
            <person name="Sekiguchi Y."/>
            <person name="Ohashi A."/>
            <person name="Matsuura N."/>
            <person name="Tourlousse M.D."/>
        </authorList>
    </citation>
    <scope>NUCLEOTIDE SEQUENCE [LARGE SCALE GENOMIC DNA]</scope>
    <source>
        <strain evidence="13">KOME-1</strain>
    </source>
</reference>
<dbReference type="InterPro" id="IPR008284">
    <property type="entry name" value="MoCF_biosynth_CS"/>
</dbReference>
<feature type="domain" description="MoaB/Mog" evidence="12">
    <location>
        <begin position="190"/>
        <end position="328"/>
    </location>
</feature>
<comment type="function">
    <text evidence="2 11">Catalyzes the insertion of molybdate into adenylated molybdopterin with the concomitant release of AMP.</text>
</comment>
<evidence type="ECO:0000256" key="7">
    <source>
        <dbReference type="ARBA" id="ARBA00022723"/>
    </source>
</evidence>
<evidence type="ECO:0000259" key="12">
    <source>
        <dbReference type="SMART" id="SM00852"/>
    </source>
</evidence>
<dbReference type="SUPFAM" id="SSF63867">
    <property type="entry name" value="MoeA C-terminal domain-like"/>
    <property type="match status" value="1"/>
</dbReference>
<dbReference type="InterPro" id="IPR005111">
    <property type="entry name" value="MoeA_C_domain_IV"/>
</dbReference>
<evidence type="ECO:0000256" key="1">
    <source>
        <dbReference type="ARBA" id="ARBA00001946"/>
    </source>
</evidence>
<dbReference type="InterPro" id="IPR001453">
    <property type="entry name" value="MoaB/Mog_dom"/>
</dbReference>
<dbReference type="SUPFAM" id="SSF53218">
    <property type="entry name" value="Molybdenum cofactor biosynthesis proteins"/>
    <property type="match status" value="1"/>
</dbReference>
<dbReference type="RefSeq" id="WP_172797872.1">
    <property type="nucleotide sequence ID" value="NZ_DF967972.1"/>
</dbReference>
<dbReference type="GO" id="GO:0061599">
    <property type="term" value="F:molybdopterin molybdotransferase activity"/>
    <property type="evidence" value="ECO:0007669"/>
    <property type="project" value="UniProtKB-UniRule"/>
</dbReference>
<keyword evidence="7 11" id="KW-0479">Metal-binding</keyword>
<evidence type="ECO:0000256" key="2">
    <source>
        <dbReference type="ARBA" id="ARBA00002901"/>
    </source>
</evidence>
<evidence type="ECO:0000256" key="9">
    <source>
        <dbReference type="ARBA" id="ARBA00023150"/>
    </source>
</evidence>
<dbReference type="NCBIfam" id="TIGR00177">
    <property type="entry name" value="molyb_syn"/>
    <property type="match status" value="1"/>
</dbReference>
<dbReference type="SMART" id="SM00852">
    <property type="entry name" value="MoCF_biosynth"/>
    <property type="match status" value="1"/>
</dbReference>
<dbReference type="UniPathway" id="UPA00344"/>
<dbReference type="GO" id="GO:0005829">
    <property type="term" value="C:cytosol"/>
    <property type="evidence" value="ECO:0007669"/>
    <property type="project" value="TreeGrafter"/>
</dbReference>
<dbReference type="InterPro" id="IPR005110">
    <property type="entry name" value="MoeA_linker/N"/>
</dbReference>
<keyword evidence="8 11" id="KW-0460">Magnesium</keyword>
<dbReference type="InterPro" id="IPR036135">
    <property type="entry name" value="MoeA_linker/N_sf"/>
</dbReference>
<sequence length="418" mass="44708">MPELLSVSKAQSIILDAIQTLATELIPIQSARSRRLATPIITDTDLPPFTNSSADGFAVQAADTLNASSASPVVLTIIGDIPAGTNPAFRVNRGQAARIMTGAPLPEGADAVVMVEATDIGIRGLAVPIPRQVRIFSPILPGDSLRPRGQDLTAGTQLFPAGHRLRPPDIGLLASLGIPQVQVYRQPRIALLSTGDELLDPSKPLQPGKIHDANSYLLASVLQEHGAVITHMGFVGDDEVAIRESLENYAASGIDLLITSAGVSVGAYDYVRKIITEQGDLTFWRVNMRPGKPLAFGRFRNVPVIGLPGNPVSAFVSCLIFVLPALNKMSGAATWFLDSIHAKLLEPVESDGRESYLRAILENQHGNWFVKLAGQQSSGNLFVLTRSNALLILPSEVKSLPTGAEVNVYPLFPETGWD</sequence>
<dbReference type="Gene3D" id="2.170.190.11">
    <property type="entry name" value="Molybdopterin biosynthesis moea protein, domain 3"/>
    <property type="match status" value="1"/>
</dbReference>
<dbReference type="SUPFAM" id="SSF63882">
    <property type="entry name" value="MoeA N-terminal region -like"/>
    <property type="match status" value="1"/>
</dbReference>
<dbReference type="AlphaFoldDB" id="A0A0S7BI64"/>
<comment type="cofactor">
    <cofactor evidence="1 11">
        <name>Mg(2+)</name>
        <dbReference type="ChEBI" id="CHEBI:18420"/>
    </cofactor>
</comment>
<gene>
    <name evidence="13" type="ORF">LARV_02641</name>
</gene>
<dbReference type="CDD" id="cd00887">
    <property type="entry name" value="MoeA"/>
    <property type="match status" value="1"/>
</dbReference>
<dbReference type="FunFam" id="2.170.190.11:FF:000001">
    <property type="entry name" value="Molybdopterin molybdenumtransferase"/>
    <property type="match status" value="1"/>
</dbReference>
<accession>A0A0S7BI64</accession>
<dbReference type="Pfam" id="PF03454">
    <property type="entry name" value="MoeA_C"/>
    <property type="match status" value="1"/>
</dbReference>
<comment type="pathway">
    <text evidence="3 11">Cofactor biosynthesis; molybdopterin biosynthesis.</text>
</comment>
<keyword evidence="9 11" id="KW-0501">Molybdenum cofactor biosynthesis</keyword>
<evidence type="ECO:0000256" key="11">
    <source>
        <dbReference type="RuleBase" id="RU365090"/>
    </source>
</evidence>
<dbReference type="Proteomes" id="UP000055060">
    <property type="component" value="Unassembled WGS sequence"/>
</dbReference>
<dbReference type="PROSITE" id="PS01079">
    <property type="entry name" value="MOCF_BIOSYNTHESIS_2"/>
    <property type="match status" value="1"/>
</dbReference>
<evidence type="ECO:0000256" key="4">
    <source>
        <dbReference type="ARBA" id="ARBA00010763"/>
    </source>
</evidence>
<dbReference type="InterPro" id="IPR036688">
    <property type="entry name" value="MoeA_C_domain_IV_sf"/>
</dbReference>
<evidence type="ECO:0000256" key="6">
    <source>
        <dbReference type="ARBA" id="ARBA00022679"/>
    </source>
</evidence>
<dbReference type="EC" id="2.10.1.1" evidence="11"/>
<protein>
    <recommendedName>
        <fullName evidence="11">Molybdopterin molybdenumtransferase</fullName>
        <ecNumber evidence="11">2.10.1.1</ecNumber>
    </recommendedName>
</protein>
<keyword evidence="6 11" id="KW-0808">Transferase</keyword>
<evidence type="ECO:0000313" key="13">
    <source>
        <dbReference type="EMBL" id="GAP14864.1"/>
    </source>
</evidence>
<evidence type="ECO:0000256" key="5">
    <source>
        <dbReference type="ARBA" id="ARBA00022505"/>
    </source>
</evidence>
<comment type="catalytic activity">
    <reaction evidence="10">
        <text>adenylyl-molybdopterin + molybdate = Mo-molybdopterin + AMP + H(+)</text>
        <dbReference type="Rhea" id="RHEA:35047"/>
        <dbReference type="ChEBI" id="CHEBI:15378"/>
        <dbReference type="ChEBI" id="CHEBI:36264"/>
        <dbReference type="ChEBI" id="CHEBI:62727"/>
        <dbReference type="ChEBI" id="CHEBI:71302"/>
        <dbReference type="ChEBI" id="CHEBI:456215"/>
        <dbReference type="EC" id="2.10.1.1"/>
    </reaction>
</comment>
<dbReference type="GO" id="GO:0046872">
    <property type="term" value="F:metal ion binding"/>
    <property type="evidence" value="ECO:0007669"/>
    <property type="project" value="UniProtKB-UniRule"/>
</dbReference>
<dbReference type="PANTHER" id="PTHR10192">
    <property type="entry name" value="MOLYBDOPTERIN BIOSYNTHESIS PROTEIN"/>
    <property type="match status" value="1"/>
</dbReference>
<keyword evidence="5 11" id="KW-0500">Molybdenum</keyword>
<dbReference type="PANTHER" id="PTHR10192:SF5">
    <property type="entry name" value="GEPHYRIN"/>
    <property type="match status" value="1"/>
</dbReference>
<evidence type="ECO:0000256" key="10">
    <source>
        <dbReference type="ARBA" id="ARBA00047317"/>
    </source>
</evidence>
<evidence type="ECO:0000313" key="14">
    <source>
        <dbReference type="Proteomes" id="UP000055060"/>
    </source>
</evidence>
<proteinExistence type="inferred from homology"/>
<evidence type="ECO:0000256" key="8">
    <source>
        <dbReference type="ARBA" id="ARBA00022842"/>
    </source>
</evidence>
<dbReference type="Pfam" id="PF03453">
    <property type="entry name" value="MoeA_N"/>
    <property type="match status" value="1"/>
</dbReference>
<dbReference type="FunFam" id="3.40.980.10:FF:000004">
    <property type="entry name" value="Molybdopterin molybdenumtransferase"/>
    <property type="match status" value="1"/>
</dbReference>
<dbReference type="EMBL" id="DF967972">
    <property type="protein sequence ID" value="GAP14864.1"/>
    <property type="molecule type" value="Genomic_DNA"/>
</dbReference>
<organism evidence="13">
    <name type="scientific">Longilinea arvoryzae</name>
    <dbReference type="NCBI Taxonomy" id="360412"/>
    <lineage>
        <taxon>Bacteria</taxon>
        <taxon>Bacillati</taxon>
        <taxon>Chloroflexota</taxon>
        <taxon>Anaerolineae</taxon>
        <taxon>Anaerolineales</taxon>
        <taxon>Anaerolineaceae</taxon>
        <taxon>Longilinea</taxon>
    </lineage>
</organism>